<comment type="similarity">
    <text evidence="1">Belongs to the ATP-dependent AMP-binding enzyme family.</text>
</comment>
<dbReference type="GO" id="GO:0016405">
    <property type="term" value="F:CoA-ligase activity"/>
    <property type="evidence" value="ECO:0007669"/>
    <property type="project" value="TreeGrafter"/>
</dbReference>
<dbReference type="Pfam" id="PF00501">
    <property type="entry name" value="AMP-binding"/>
    <property type="match status" value="1"/>
</dbReference>
<dbReference type="Gene3D" id="3.40.50.12780">
    <property type="entry name" value="N-terminal domain of ligase-like"/>
    <property type="match status" value="1"/>
</dbReference>
<dbReference type="SUPFAM" id="SSF56801">
    <property type="entry name" value="Acetyl-CoA synthetase-like"/>
    <property type="match status" value="1"/>
</dbReference>
<keyword evidence="2" id="KW-0547">Nucleotide-binding</keyword>
<evidence type="ECO:0000313" key="8">
    <source>
        <dbReference type="EMBL" id="KAA0162360.1"/>
    </source>
</evidence>
<evidence type="ECO:0000259" key="4">
    <source>
        <dbReference type="Pfam" id="PF00501"/>
    </source>
</evidence>
<feature type="domain" description="AMP-dependent synthetase/ligase" evidence="4">
    <location>
        <begin position="49"/>
        <end position="408"/>
    </location>
</feature>
<evidence type="ECO:0000256" key="2">
    <source>
        <dbReference type="ARBA" id="ARBA00022741"/>
    </source>
</evidence>
<dbReference type="Proteomes" id="UP000323011">
    <property type="component" value="Unassembled WGS sequence"/>
</dbReference>
<evidence type="ECO:0000313" key="9">
    <source>
        <dbReference type="EMBL" id="KAA0167552.1"/>
    </source>
</evidence>
<dbReference type="InterPro" id="IPR000873">
    <property type="entry name" value="AMP-dep_synth/lig_dom"/>
</dbReference>
<dbReference type="AlphaFoldDB" id="A0A5A8DQ93"/>
<evidence type="ECO:0000313" key="6">
    <source>
        <dbReference type="EMBL" id="KAA0151487.1"/>
    </source>
</evidence>
<evidence type="ECO:0000259" key="5">
    <source>
        <dbReference type="Pfam" id="PF13193"/>
    </source>
</evidence>
<dbReference type="Proteomes" id="UP000324907">
    <property type="component" value="Unassembled WGS sequence"/>
</dbReference>
<name>A0A5A8DQ93_CAFRO</name>
<dbReference type="PANTHER" id="PTHR24096">
    <property type="entry name" value="LONG-CHAIN-FATTY-ACID--COA LIGASE"/>
    <property type="match status" value="1"/>
</dbReference>
<dbReference type="PANTHER" id="PTHR24096:SF422">
    <property type="entry name" value="BCDNA.GH02901"/>
    <property type="match status" value="1"/>
</dbReference>
<evidence type="ECO:0000313" key="10">
    <source>
        <dbReference type="Proteomes" id="UP000322899"/>
    </source>
</evidence>
<accession>A0A5A8DQ93</accession>
<dbReference type="InterPro" id="IPR020845">
    <property type="entry name" value="AMP-binding_CS"/>
</dbReference>
<dbReference type="Proteomes" id="UP000325113">
    <property type="component" value="Unassembled WGS sequence"/>
</dbReference>
<gene>
    <name evidence="8" type="ORF">FNF27_08069</name>
    <name evidence="9" type="ORF">FNF28_02766</name>
    <name evidence="7" type="ORF">FNF29_00964</name>
    <name evidence="6" type="ORF">FNF31_06831</name>
</gene>
<keyword evidence="3" id="KW-0067">ATP-binding</keyword>
<dbReference type="EMBL" id="VLTL01000033">
    <property type="protein sequence ID" value="KAA0167552.1"/>
    <property type="molecule type" value="Genomic_DNA"/>
</dbReference>
<dbReference type="InterPro" id="IPR045851">
    <property type="entry name" value="AMP-bd_C_sf"/>
</dbReference>
<protein>
    <recommendedName>
        <fullName evidence="14">4-coumarate--CoA ligase</fullName>
    </recommendedName>
</protein>
<evidence type="ECO:0000313" key="11">
    <source>
        <dbReference type="Proteomes" id="UP000323011"/>
    </source>
</evidence>
<evidence type="ECO:0000313" key="12">
    <source>
        <dbReference type="Proteomes" id="UP000324907"/>
    </source>
</evidence>
<proteinExistence type="inferred from homology"/>
<evidence type="ECO:0000256" key="3">
    <source>
        <dbReference type="ARBA" id="ARBA00022840"/>
    </source>
</evidence>
<dbReference type="EMBL" id="VLTM01000114">
    <property type="protein sequence ID" value="KAA0151487.1"/>
    <property type="molecule type" value="Genomic_DNA"/>
</dbReference>
<evidence type="ECO:0000313" key="7">
    <source>
        <dbReference type="EMBL" id="KAA0156854.1"/>
    </source>
</evidence>
<dbReference type="InterPro" id="IPR025110">
    <property type="entry name" value="AMP-bd_C"/>
</dbReference>
<dbReference type="FunFam" id="3.30.300.30:FF:000007">
    <property type="entry name" value="4-coumarate--CoA ligase 2"/>
    <property type="match status" value="1"/>
</dbReference>
<dbReference type="EMBL" id="VLTN01000003">
    <property type="protein sequence ID" value="KAA0156854.1"/>
    <property type="molecule type" value="Genomic_DNA"/>
</dbReference>
<comment type="caution">
    <text evidence="9">The sequence shown here is derived from an EMBL/GenBank/DDBJ whole genome shotgun (WGS) entry which is preliminary data.</text>
</comment>
<dbReference type="FunFam" id="3.40.50.12780:FF:000003">
    <property type="entry name" value="Long-chain-fatty-acid--CoA ligase FadD"/>
    <property type="match status" value="1"/>
</dbReference>
<sequence>MLARASRSASRLLAVQAAPVMTGARTIVFEPRYGEIDVPDLSVTDYLLENAHKFGDKPALIDGLSGRSIKYSELSTRIGSAAQTLVDRGFGPDKTLGIHLPNIPEYIVAFNAAGVAGGRVTTSSPLATASELAHQLRDSSTSTVVTLPAFRETVEAAAEEAGCVKEVAYVGEESGAFLFEDRGIEAKTIDSFKPDDCFALPYSSGTTGLPKGTMLSHRNLVANVQQIVQHPEHNLDMTESDVVLGLLPAYHIYAMTVVCQAALRQGASVVMLPKFEPQPFLEVLQKYGVTWAPLVPPLILFLAKHPVVDSADLSKLRVIFSGAAPLDAGTQSAVEKRLDVSVRQGYGMTELSPVSHFTHPKHNVSGSVGFLAPSCYSKIIDPDTKEELGYGEEGELCVKGPNVMLGYLNNDKATQETILPDGFLRTGDIARVEENGHTFIVDRLKELIKVKGMQVAPAELEGLILECPGVADAAVVPVLHERDGERPKAFVVRAEGEAGEAATEEAVRNAVASKTSAYKHLHEVVFIDHIPKSAAGKILRRMLRNLS</sequence>
<dbReference type="EMBL" id="VLTO01000124">
    <property type="protein sequence ID" value="KAA0162360.1"/>
    <property type="molecule type" value="Genomic_DNA"/>
</dbReference>
<organism evidence="9 12">
    <name type="scientific">Cafeteria roenbergensis</name>
    <name type="common">Marine flagellate</name>
    <dbReference type="NCBI Taxonomy" id="33653"/>
    <lineage>
        <taxon>Eukaryota</taxon>
        <taxon>Sar</taxon>
        <taxon>Stramenopiles</taxon>
        <taxon>Bigyra</taxon>
        <taxon>Opalozoa</taxon>
        <taxon>Bicosoecida</taxon>
        <taxon>Cafeteriaceae</taxon>
        <taxon>Cafeteria</taxon>
    </lineage>
</organism>
<dbReference type="InterPro" id="IPR042099">
    <property type="entry name" value="ANL_N_sf"/>
</dbReference>
<dbReference type="GO" id="GO:0005524">
    <property type="term" value="F:ATP binding"/>
    <property type="evidence" value="ECO:0007669"/>
    <property type="project" value="UniProtKB-KW"/>
</dbReference>
<dbReference type="Proteomes" id="UP000322899">
    <property type="component" value="Unassembled WGS sequence"/>
</dbReference>
<evidence type="ECO:0000313" key="13">
    <source>
        <dbReference type="Proteomes" id="UP000325113"/>
    </source>
</evidence>
<evidence type="ECO:0008006" key="14">
    <source>
        <dbReference type="Google" id="ProtNLM"/>
    </source>
</evidence>
<dbReference type="OrthoDB" id="16262at2759"/>
<keyword evidence="11" id="KW-1185">Reference proteome</keyword>
<evidence type="ECO:0000256" key="1">
    <source>
        <dbReference type="ARBA" id="ARBA00006432"/>
    </source>
</evidence>
<dbReference type="Gene3D" id="3.30.300.30">
    <property type="match status" value="1"/>
</dbReference>
<reference evidence="10 11" key="1">
    <citation type="submission" date="2019-07" db="EMBL/GenBank/DDBJ databases">
        <title>Genomes of Cafeteria roenbergensis.</title>
        <authorList>
            <person name="Fischer M.G."/>
            <person name="Hackl T."/>
            <person name="Roman M."/>
        </authorList>
    </citation>
    <scope>NUCLEOTIDE SEQUENCE [LARGE SCALE GENOMIC DNA]</scope>
    <source>
        <strain evidence="7 11">BVI</strain>
        <strain evidence="6 13">Cflag</strain>
        <strain evidence="8 10">E4-10P</strain>
        <strain evidence="9 12">RCC970-E3</strain>
    </source>
</reference>
<dbReference type="PROSITE" id="PS00455">
    <property type="entry name" value="AMP_BINDING"/>
    <property type="match status" value="1"/>
</dbReference>
<dbReference type="OMA" id="RVAAYKY"/>
<feature type="domain" description="AMP-binding enzyme C-terminal" evidence="5">
    <location>
        <begin position="459"/>
        <end position="537"/>
    </location>
</feature>
<dbReference type="Pfam" id="PF13193">
    <property type="entry name" value="AMP-binding_C"/>
    <property type="match status" value="1"/>
</dbReference>